<keyword evidence="1" id="KW-1133">Transmembrane helix</keyword>
<organism evidence="2 3">
    <name type="scientific">Niabella digestorum</name>
    <dbReference type="NCBI Taxonomy" id="3117701"/>
    <lineage>
        <taxon>Bacteria</taxon>
        <taxon>Pseudomonadati</taxon>
        <taxon>Bacteroidota</taxon>
        <taxon>Chitinophagia</taxon>
        <taxon>Chitinophagales</taxon>
        <taxon>Chitinophagaceae</taxon>
        <taxon>Niabella</taxon>
    </lineage>
</organism>
<evidence type="ECO:0000313" key="3">
    <source>
        <dbReference type="Proteomes" id="UP001357452"/>
    </source>
</evidence>
<feature type="transmembrane region" description="Helical" evidence="1">
    <location>
        <begin position="87"/>
        <end position="111"/>
    </location>
</feature>
<gene>
    <name evidence="2" type="ORF">V2H41_03000</name>
</gene>
<name>A0ABU7RE11_9BACT</name>
<feature type="transmembrane region" description="Helical" evidence="1">
    <location>
        <begin position="6"/>
        <end position="28"/>
    </location>
</feature>
<evidence type="ECO:0000256" key="1">
    <source>
        <dbReference type="SAM" id="Phobius"/>
    </source>
</evidence>
<keyword evidence="1" id="KW-0812">Transmembrane</keyword>
<dbReference type="RefSeq" id="WP_330973639.1">
    <property type="nucleotide sequence ID" value="NZ_JAZGLY010000002.1"/>
</dbReference>
<evidence type="ECO:0000313" key="2">
    <source>
        <dbReference type="EMBL" id="MEE6186229.1"/>
    </source>
</evidence>
<keyword evidence="3" id="KW-1185">Reference proteome</keyword>
<proteinExistence type="predicted"/>
<accession>A0ABU7RE11</accession>
<reference evidence="2 3" key="1">
    <citation type="submission" date="2024-01" db="EMBL/GenBank/DDBJ databases">
        <title>Niabella digestum sp. nov., isolated from waste digestion system.</title>
        <authorList>
            <person name="Zhang L."/>
        </authorList>
    </citation>
    <scope>NUCLEOTIDE SEQUENCE [LARGE SCALE GENOMIC DNA]</scope>
    <source>
        <strain evidence="2 3">A18</strain>
    </source>
</reference>
<dbReference type="EMBL" id="JAZGLY010000002">
    <property type="protein sequence ID" value="MEE6186229.1"/>
    <property type="molecule type" value="Genomic_DNA"/>
</dbReference>
<feature type="transmembrane region" description="Helical" evidence="1">
    <location>
        <begin position="40"/>
        <end position="61"/>
    </location>
</feature>
<comment type="caution">
    <text evidence="2">The sequence shown here is derived from an EMBL/GenBank/DDBJ whole genome shotgun (WGS) entry which is preliminary data.</text>
</comment>
<dbReference type="Proteomes" id="UP001357452">
    <property type="component" value="Unassembled WGS sequence"/>
</dbReference>
<keyword evidence="1" id="KW-0472">Membrane</keyword>
<sequence>MNQTTYVVSFARIFMFCAVYLSILWLLYTYTYSMIGSKRIYHFHIVLTILLFVIIIITALWSNQWIEAYSGQDFIKKATLSAETGQFVVGALLTLVTAQLLVPINLIMGWFKNRKRKASSR</sequence>
<protein>
    <submittedName>
        <fullName evidence="2">Uncharacterized protein</fullName>
    </submittedName>
</protein>